<keyword evidence="1" id="KW-0175">Coiled coil</keyword>
<dbReference type="Gene3D" id="1.10.287.1060">
    <property type="entry name" value="ESAT-6-like"/>
    <property type="match status" value="1"/>
</dbReference>
<accession>A0A0S3KCR2</accession>
<dbReference type="RefSeq" id="WP_071878686.1">
    <property type="nucleotide sequence ID" value="NZ_JXLC01000024.1"/>
</dbReference>
<evidence type="ECO:0000313" key="2">
    <source>
        <dbReference type="EMBL" id="ALS02047.1"/>
    </source>
</evidence>
<evidence type="ECO:0008006" key="6">
    <source>
        <dbReference type="Google" id="ProtNLM"/>
    </source>
</evidence>
<protein>
    <recommendedName>
        <fullName evidence="6">DUF5082 domain-containing protein</fullName>
    </recommendedName>
</protein>
<dbReference type="KEGG" id="ess:ATZ33_11820"/>
<sequence>MDNYKFDQEVYQTKQRIERLEQDHDELAKIQRKIENGAIIMEEMTPLKREIESLISDGWHGNEANQFIGNMTEDWRHEERNFFKQYEESSDSIKREKANIQEQITETERVLKKLYSKENNDES</sequence>
<dbReference type="EMBL" id="JXLC01000024">
    <property type="protein sequence ID" value="OJG88951.1"/>
    <property type="molecule type" value="Genomic_DNA"/>
</dbReference>
<dbReference type="Proteomes" id="UP000183039">
    <property type="component" value="Unassembled WGS sequence"/>
</dbReference>
<evidence type="ECO:0000313" key="5">
    <source>
        <dbReference type="Proteomes" id="UP000183039"/>
    </source>
</evidence>
<dbReference type="AlphaFoldDB" id="A0A0S3KCR2"/>
<evidence type="ECO:0000313" key="4">
    <source>
        <dbReference type="Proteomes" id="UP000065511"/>
    </source>
</evidence>
<evidence type="ECO:0000256" key="1">
    <source>
        <dbReference type="SAM" id="Coils"/>
    </source>
</evidence>
<evidence type="ECO:0000313" key="3">
    <source>
        <dbReference type="EMBL" id="OJG88951.1"/>
    </source>
</evidence>
<reference evidence="3 5" key="1">
    <citation type="submission" date="2014-12" db="EMBL/GenBank/DDBJ databases">
        <title>Draft genome sequences of 29 type strains of Enterococci.</title>
        <authorList>
            <person name="Zhong Z."/>
            <person name="Sun Z."/>
            <person name="Liu W."/>
            <person name="Zhang W."/>
            <person name="Zhang H."/>
        </authorList>
    </citation>
    <scope>NUCLEOTIDE SEQUENCE [LARGE SCALE GENOMIC DNA]</scope>
    <source>
        <strain evidence="3 5">DSM 22801</strain>
    </source>
</reference>
<gene>
    <name evidence="2" type="ORF">ATZ33_11820</name>
    <name evidence="3" type="ORF">RV15_GL001687</name>
</gene>
<organism evidence="3 5">
    <name type="scientific">Enterococcus silesiacus</name>
    <dbReference type="NCBI Taxonomy" id="332949"/>
    <lineage>
        <taxon>Bacteria</taxon>
        <taxon>Bacillati</taxon>
        <taxon>Bacillota</taxon>
        <taxon>Bacilli</taxon>
        <taxon>Lactobacillales</taxon>
        <taxon>Enterococcaceae</taxon>
        <taxon>Enterococcus</taxon>
    </lineage>
</organism>
<feature type="coiled-coil region" evidence="1">
    <location>
        <begin position="10"/>
        <end position="37"/>
    </location>
</feature>
<dbReference type="Proteomes" id="UP000065511">
    <property type="component" value="Chromosome"/>
</dbReference>
<proteinExistence type="predicted"/>
<feature type="coiled-coil region" evidence="1">
    <location>
        <begin position="83"/>
        <end position="117"/>
    </location>
</feature>
<dbReference type="EMBL" id="CP013614">
    <property type="protein sequence ID" value="ALS02047.1"/>
    <property type="molecule type" value="Genomic_DNA"/>
</dbReference>
<name>A0A0S3KCR2_9ENTE</name>
<reference evidence="2 4" key="2">
    <citation type="submission" date="2015-12" db="EMBL/GenBank/DDBJ databases">
        <authorList>
            <person name="Lauer A."/>
            <person name="Humrighouse B."/>
            <person name="Loparev V."/>
            <person name="Shewmaker P.L."/>
            <person name="Whitney A.M."/>
            <person name="McLaughlin R.W."/>
        </authorList>
    </citation>
    <scope>NUCLEOTIDE SEQUENCE [LARGE SCALE GENOMIC DNA]</scope>
    <source>
        <strain evidence="2 4">LMG 23085</strain>
    </source>
</reference>
<keyword evidence="4" id="KW-1185">Reference proteome</keyword>